<feature type="transmembrane region" description="Helical" evidence="1">
    <location>
        <begin position="6"/>
        <end position="29"/>
    </location>
</feature>
<dbReference type="Proteomes" id="UP001519294">
    <property type="component" value="Unassembled WGS sequence"/>
</dbReference>
<comment type="caution">
    <text evidence="2">The sequence shown here is derived from an EMBL/GenBank/DDBJ whole genome shotgun (WGS) entry which is preliminary data.</text>
</comment>
<dbReference type="RefSeq" id="WP_029267418.1">
    <property type="nucleotide sequence ID" value="NZ_JAGIKX010000006.1"/>
</dbReference>
<keyword evidence="1" id="KW-1133">Transmembrane helix</keyword>
<evidence type="ECO:0000313" key="2">
    <source>
        <dbReference type="EMBL" id="MBP2257227.1"/>
    </source>
</evidence>
<reference evidence="2 3" key="1">
    <citation type="submission" date="2021-03" db="EMBL/GenBank/DDBJ databases">
        <title>Genomic Encyclopedia of Type Strains, Phase IV (KMG-IV): sequencing the most valuable type-strain genomes for metagenomic binning, comparative biology and taxonomic classification.</title>
        <authorList>
            <person name="Goeker M."/>
        </authorList>
    </citation>
    <scope>NUCLEOTIDE SEQUENCE [LARGE SCALE GENOMIC DNA]</scope>
    <source>
        <strain evidence="2 3">DSM 25790</strain>
    </source>
</reference>
<evidence type="ECO:0000313" key="3">
    <source>
        <dbReference type="Proteomes" id="UP001519294"/>
    </source>
</evidence>
<feature type="transmembrane region" description="Helical" evidence="1">
    <location>
        <begin position="50"/>
        <end position="72"/>
    </location>
</feature>
<sequence length="150" mass="17520">MSFYDYLVFIHVFSAIIGVGPGFVMTYIVTKASNMTELKHAYRLRKRIHVFIMIGGALLLITGIWMGLMNTYLFHQGWYIISFILFMIVLGFGPALLAPRLKPIKEILKRYRGEEIPEKYYHLSKQLFLYERITNLILIVIIALMILKPF</sequence>
<protein>
    <submittedName>
        <fullName evidence="2">Membrane protein</fullName>
    </submittedName>
</protein>
<dbReference type="InterPro" id="IPR018729">
    <property type="entry name" value="DUF2269_transmembrane"/>
</dbReference>
<accession>A0ABS4SA07</accession>
<keyword evidence="3" id="KW-1185">Reference proteome</keyword>
<keyword evidence="1" id="KW-0472">Membrane</keyword>
<organism evidence="2 3">
    <name type="scientific">Virgibacillus alimentarius</name>
    <dbReference type="NCBI Taxonomy" id="698769"/>
    <lineage>
        <taxon>Bacteria</taxon>
        <taxon>Bacillati</taxon>
        <taxon>Bacillota</taxon>
        <taxon>Bacilli</taxon>
        <taxon>Bacillales</taxon>
        <taxon>Bacillaceae</taxon>
        <taxon>Virgibacillus</taxon>
    </lineage>
</organism>
<keyword evidence="1" id="KW-0812">Transmembrane</keyword>
<feature type="transmembrane region" description="Helical" evidence="1">
    <location>
        <begin position="78"/>
        <end position="98"/>
    </location>
</feature>
<feature type="transmembrane region" description="Helical" evidence="1">
    <location>
        <begin position="129"/>
        <end position="147"/>
    </location>
</feature>
<gene>
    <name evidence="2" type="ORF">J2Z81_001175</name>
</gene>
<dbReference type="Pfam" id="PF10027">
    <property type="entry name" value="DUF2269"/>
    <property type="match status" value="1"/>
</dbReference>
<dbReference type="EMBL" id="JAGIKX010000006">
    <property type="protein sequence ID" value="MBP2257227.1"/>
    <property type="molecule type" value="Genomic_DNA"/>
</dbReference>
<evidence type="ECO:0000256" key="1">
    <source>
        <dbReference type="SAM" id="Phobius"/>
    </source>
</evidence>
<proteinExistence type="predicted"/>
<name>A0ABS4SA07_9BACI</name>